<name>A0A0K9PSB0_ZOSMR</name>
<evidence type="ECO:0000313" key="1">
    <source>
        <dbReference type="EMBL" id="KMZ71963.1"/>
    </source>
</evidence>
<protein>
    <submittedName>
        <fullName evidence="1">Uncharacterized protein</fullName>
    </submittedName>
</protein>
<keyword evidence="2" id="KW-1185">Reference proteome</keyword>
<accession>A0A0K9PSB0</accession>
<gene>
    <name evidence="1" type="ORF">ZOSMA_171G00430</name>
</gene>
<proteinExistence type="predicted"/>
<evidence type="ECO:0000313" key="2">
    <source>
        <dbReference type="Proteomes" id="UP000036987"/>
    </source>
</evidence>
<dbReference type="AlphaFoldDB" id="A0A0K9PSB0"/>
<comment type="caution">
    <text evidence="1">The sequence shown here is derived from an EMBL/GenBank/DDBJ whole genome shotgun (WGS) entry which is preliminary data.</text>
</comment>
<sequence>MNASPIHRHPIFFCGSFSLFSWLYGFPPPPRLHFESKNHSTDRLWVKRKRAAK</sequence>
<organism evidence="1 2">
    <name type="scientific">Zostera marina</name>
    <name type="common">Eelgrass</name>
    <dbReference type="NCBI Taxonomy" id="29655"/>
    <lineage>
        <taxon>Eukaryota</taxon>
        <taxon>Viridiplantae</taxon>
        <taxon>Streptophyta</taxon>
        <taxon>Embryophyta</taxon>
        <taxon>Tracheophyta</taxon>
        <taxon>Spermatophyta</taxon>
        <taxon>Magnoliopsida</taxon>
        <taxon>Liliopsida</taxon>
        <taxon>Zosteraceae</taxon>
        <taxon>Zostera</taxon>
    </lineage>
</organism>
<dbReference type="Proteomes" id="UP000036987">
    <property type="component" value="Unassembled WGS sequence"/>
</dbReference>
<dbReference type="EMBL" id="LFYR01000647">
    <property type="protein sequence ID" value="KMZ71963.1"/>
    <property type="molecule type" value="Genomic_DNA"/>
</dbReference>
<reference evidence="2" key="1">
    <citation type="journal article" date="2016" name="Nature">
        <title>The genome of the seagrass Zostera marina reveals angiosperm adaptation to the sea.</title>
        <authorList>
            <person name="Olsen J.L."/>
            <person name="Rouze P."/>
            <person name="Verhelst B."/>
            <person name="Lin Y.-C."/>
            <person name="Bayer T."/>
            <person name="Collen J."/>
            <person name="Dattolo E."/>
            <person name="De Paoli E."/>
            <person name="Dittami S."/>
            <person name="Maumus F."/>
            <person name="Michel G."/>
            <person name="Kersting A."/>
            <person name="Lauritano C."/>
            <person name="Lohaus R."/>
            <person name="Toepel M."/>
            <person name="Tonon T."/>
            <person name="Vanneste K."/>
            <person name="Amirebrahimi M."/>
            <person name="Brakel J."/>
            <person name="Bostroem C."/>
            <person name="Chovatia M."/>
            <person name="Grimwood J."/>
            <person name="Jenkins J.W."/>
            <person name="Jueterbock A."/>
            <person name="Mraz A."/>
            <person name="Stam W.T."/>
            <person name="Tice H."/>
            <person name="Bornberg-Bauer E."/>
            <person name="Green P.J."/>
            <person name="Pearson G.A."/>
            <person name="Procaccini G."/>
            <person name="Duarte C.M."/>
            <person name="Schmutz J."/>
            <person name="Reusch T.B.H."/>
            <person name="Van de Peer Y."/>
        </authorList>
    </citation>
    <scope>NUCLEOTIDE SEQUENCE [LARGE SCALE GENOMIC DNA]</scope>
    <source>
        <strain evidence="2">cv. Finnish</strain>
    </source>
</reference>